<organism evidence="1 2">
    <name type="scientific">Pseudolycoriella hygida</name>
    <dbReference type="NCBI Taxonomy" id="35572"/>
    <lineage>
        <taxon>Eukaryota</taxon>
        <taxon>Metazoa</taxon>
        <taxon>Ecdysozoa</taxon>
        <taxon>Arthropoda</taxon>
        <taxon>Hexapoda</taxon>
        <taxon>Insecta</taxon>
        <taxon>Pterygota</taxon>
        <taxon>Neoptera</taxon>
        <taxon>Endopterygota</taxon>
        <taxon>Diptera</taxon>
        <taxon>Nematocera</taxon>
        <taxon>Sciaroidea</taxon>
        <taxon>Sciaridae</taxon>
        <taxon>Pseudolycoriella</taxon>
    </lineage>
</organism>
<reference evidence="1" key="1">
    <citation type="submission" date="2022-07" db="EMBL/GenBank/DDBJ databases">
        <authorList>
            <person name="Trinca V."/>
            <person name="Uliana J.V.C."/>
            <person name="Torres T.T."/>
            <person name="Ward R.J."/>
            <person name="Monesi N."/>
        </authorList>
    </citation>
    <scope>NUCLEOTIDE SEQUENCE</scope>
    <source>
        <strain evidence="1">HSMRA1968</strain>
        <tissue evidence="1">Whole embryos</tissue>
    </source>
</reference>
<accession>A0A9Q0NGT8</accession>
<name>A0A9Q0NGT8_9DIPT</name>
<proteinExistence type="predicted"/>
<sequence>QKYAPATEFLELFPYNRKGIDYEFSSFLCALDIPRLVVTSVHYTEDQCGWEASEYFYKNVPKPWGIGPKIFRDEKVFRQVLGRHQSKKPKMAFRQGLCDTCMVSKFRDLHAEFKKSNLAYHLLEETQPKVFLIESDDSAGIPPVRAFPDLAYLDLGMHVPIADWFPNIECLSCSPDPYEIDYSGADTSDEVMNEAVPYLDYGWGKFADIYYFYFCI</sequence>
<feature type="non-terminal residue" evidence="1">
    <location>
        <position position="216"/>
    </location>
</feature>
<protein>
    <submittedName>
        <fullName evidence="1">Uncharacterized protein</fullName>
    </submittedName>
</protein>
<dbReference type="AlphaFoldDB" id="A0A9Q0NGT8"/>
<keyword evidence="2" id="KW-1185">Reference proteome</keyword>
<evidence type="ECO:0000313" key="1">
    <source>
        <dbReference type="EMBL" id="KAJ6649234.1"/>
    </source>
</evidence>
<gene>
    <name evidence="1" type="ORF">Bhyg_04468</name>
</gene>
<dbReference type="Proteomes" id="UP001151699">
    <property type="component" value="Chromosome A"/>
</dbReference>
<comment type="caution">
    <text evidence="1">The sequence shown here is derived from an EMBL/GenBank/DDBJ whole genome shotgun (WGS) entry which is preliminary data.</text>
</comment>
<dbReference type="EMBL" id="WJQU01000001">
    <property type="protein sequence ID" value="KAJ6649234.1"/>
    <property type="molecule type" value="Genomic_DNA"/>
</dbReference>
<evidence type="ECO:0000313" key="2">
    <source>
        <dbReference type="Proteomes" id="UP001151699"/>
    </source>
</evidence>